<gene>
    <name evidence="2" type="ORF">EJB05_46237</name>
</gene>
<dbReference type="Proteomes" id="UP000324897">
    <property type="component" value="Chromosome 3"/>
</dbReference>
<keyword evidence="3" id="KW-1185">Reference proteome</keyword>
<reference evidence="2 3" key="1">
    <citation type="journal article" date="2019" name="Sci. Rep.">
        <title>A high-quality genome of Eragrostis curvula grass provides insights into Poaceae evolution and supports new strategies to enhance forage quality.</title>
        <authorList>
            <person name="Carballo J."/>
            <person name="Santos B.A.C.M."/>
            <person name="Zappacosta D."/>
            <person name="Garbus I."/>
            <person name="Selva J.P."/>
            <person name="Gallo C.A."/>
            <person name="Diaz A."/>
            <person name="Albertini E."/>
            <person name="Caccamo M."/>
            <person name="Echenique V."/>
        </authorList>
    </citation>
    <scope>NUCLEOTIDE SEQUENCE [LARGE SCALE GENOMIC DNA]</scope>
    <source>
        <strain evidence="3">cv. Victoria</strain>
        <tissue evidence="2">Leaf</tissue>
    </source>
</reference>
<feature type="transmembrane region" description="Helical" evidence="1">
    <location>
        <begin position="165"/>
        <end position="185"/>
    </location>
</feature>
<evidence type="ECO:0000313" key="2">
    <source>
        <dbReference type="EMBL" id="TVU12586.1"/>
    </source>
</evidence>
<dbReference type="AlphaFoldDB" id="A0A5J9TME1"/>
<organism evidence="2 3">
    <name type="scientific">Eragrostis curvula</name>
    <name type="common">weeping love grass</name>
    <dbReference type="NCBI Taxonomy" id="38414"/>
    <lineage>
        <taxon>Eukaryota</taxon>
        <taxon>Viridiplantae</taxon>
        <taxon>Streptophyta</taxon>
        <taxon>Embryophyta</taxon>
        <taxon>Tracheophyta</taxon>
        <taxon>Spermatophyta</taxon>
        <taxon>Magnoliopsida</taxon>
        <taxon>Liliopsida</taxon>
        <taxon>Poales</taxon>
        <taxon>Poaceae</taxon>
        <taxon>PACMAD clade</taxon>
        <taxon>Chloridoideae</taxon>
        <taxon>Eragrostideae</taxon>
        <taxon>Eragrostidinae</taxon>
        <taxon>Eragrostis</taxon>
    </lineage>
</organism>
<keyword evidence="1" id="KW-1133">Transmembrane helix</keyword>
<protein>
    <submittedName>
        <fullName evidence="2">Uncharacterized protein</fullName>
    </submittedName>
</protein>
<proteinExistence type="predicted"/>
<evidence type="ECO:0000256" key="1">
    <source>
        <dbReference type="SAM" id="Phobius"/>
    </source>
</evidence>
<evidence type="ECO:0000313" key="3">
    <source>
        <dbReference type="Proteomes" id="UP000324897"/>
    </source>
</evidence>
<sequence>MEPASSIPPAVAVDVPAAAPAPPAPAAPAAAAPAALAVLAVPRARAPPALVASRATVVKALFVLGCAAAALALFGMTMNPADSAGFLGSCAPTAEEIADLRGASKKLLLAAATQVFGATLAAVAPAPPLAVSAAGLGLVTGVHLYSFFPALLMCHLNGTATILSYVAFVVVMWLTLGVSCAMAVIGDLYL</sequence>
<feature type="transmembrane region" description="Helical" evidence="1">
    <location>
        <begin position="55"/>
        <end position="74"/>
    </location>
</feature>
<comment type="caution">
    <text evidence="2">The sequence shown here is derived from an EMBL/GenBank/DDBJ whole genome shotgun (WGS) entry which is preliminary data.</text>
</comment>
<keyword evidence="1" id="KW-0812">Transmembrane</keyword>
<keyword evidence="1" id="KW-0472">Membrane</keyword>
<dbReference type="EMBL" id="RWGY01000039">
    <property type="protein sequence ID" value="TVU12586.1"/>
    <property type="molecule type" value="Genomic_DNA"/>
</dbReference>
<accession>A0A5J9TME1</accession>
<name>A0A5J9TME1_9POAL</name>
<feature type="transmembrane region" description="Helical" evidence="1">
    <location>
        <begin position="130"/>
        <end position="153"/>
    </location>
</feature>
<dbReference type="Gramene" id="TVU12586">
    <property type="protein sequence ID" value="TVU12586"/>
    <property type="gene ID" value="EJB05_46237"/>
</dbReference>